<dbReference type="PROSITE" id="PS00099">
    <property type="entry name" value="THIOLASE_3"/>
    <property type="match status" value="1"/>
</dbReference>
<evidence type="ECO:0000259" key="6">
    <source>
        <dbReference type="Pfam" id="PF00108"/>
    </source>
</evidence>
<dbReference type="PANTHER" id="PTHR18919">
    <property type="entry name" value="ACETYL-COA C-ACYLTRANSFERASE"/>
    <property type="match status" value="1"/>
</dbReference>
<evidence type="ECO:0000256" key="5">
    <source>
        <dbReference type="RuleBase" id="RU003557"/>
    </source>
</evidence>
<accession>A0A1N6R3I2</accession>
<dbReference type="Gene3D" id="3.40.47.10">
    <property type="match status" value="2"/>
</dbReference>
<sequence>MMSDTVKLQDVVIVAGARTAIGDFGGSLSAYTPAELGTFAAKAAIERAGVEAGEIDHSVFGHIITTSPQDVYLSRHIALNAGLPDSSAALNVNRLCGSSVQSLISTAQLIQSGASTIALAGGAESMSRGAYLLPSMRNGQRMGDAKALDMTLGILSDPFDSGHMGVTAENIAEQYGYTRDEIDQYACDSHHKAAAAIAAGHFKSQIVPVPVRKGKETLMFAEDEHVRGDVNLESLQKLRPAFKKDGLVTAGNASGINDGAAAMVMTSMQVAQARGLMPTARILGYGFAGVEPHLMGLGPIPAVKKALQASGLRMSDIDIIESNEAFASQAMAVSQTLEFDPAIVNVNGGAVALGHPVGATGSLITLKALYELERQNKRRALVTMCIGGGQGIALILERLGGAA</sequence>
<dbReference type="eggNOG" id="COG0183">
    <property type="taxonomic scope" value="Bacteria"/>
</dbReference>
<comment type="similarity">
    <text evidence="1 5">Belongs to the thiolase-like superfamily. Thiolase family.</text>
</comment>
<dbReference type="GO" id="GO:0003988">
    <property type="term" value="F:acetyl-CoA C-acyltransferase activity"/>
    <property type="evidence" value="ECO:0007669"/>
    <property type="project" value="UniProtKB-ARBA"/>
</dbReference>
<reference evidence="8 9" key="1">
    <citation type="submission" date="2017-01" db="EMBL/GenBank/DDBJ databases">
        <authorList>
            <person name="Mah S.A."/>
            <person name="Swanson W.J."/>
            <person name="Moy G.W."/>
            <person name="Vacquier V.D."/>
        </authorList>
    </citation>
    <scope>NUCLEOTIDE SEQUENCE [LARGE SCALE GENOMIC DNA]</scope>
    <source>
        <strain evidence="8 9">DSM 7027</strain>
    </source>
</reference>
<dbReference type="InterPro" id="IPR020617">
    <property type="entry name" value="Thiolase_C"/>
</dbReference>
<dbReference type="InterPro" id="IPR020615">
    <property type="entry name" value="Thiolase_acyl_enz_int_AS"/>
</dbReference>
<dbReference type="Pfam" id="PF00108">
    <property type="entry name" value="Thiolase_N"/>
    <property type="match status" value="1"/>
</dbReference>
<evidence type="ECO:0000256" key="4">
    <source>
        <dbReference type="PIRSR" id="PIRSR000429-1"/>
    </source>
</evidence>
<dbReference type="Pfam" id="PF02803">
    <property type="entry name" value="Thiolase_C"/>
    <property type="match status" value="1"/>
</dbReference>
<dbReference type="CDD" id="cd00751">
    <property type="entry name" value="thiolase"/>
    <property type="match status" value="1"/>
</dbReference>
<dbReference type="NCBIfam" id="TIGR01930">
    <property type="entry name" value="AcCoA-C-Actrans"/>
    <property type="match status" value="1"/>
</dbReference>
<keyword evidence="9" id="KW-1185">Reference proteome</keyword>
<gene>
    <name evidence="8" type="ORF">SAMN05421647_10393</name>
</gene>
<dbReference type="PROSITE" id="PS00098">
    <property type="entry name" value="THIOLASE_1"/>
    <property type="match status" value="1"/>
</dbReference>
<dbReference type="InterPro" id="IPR016039">
    <property type="entry name" value="Thiolase-like"/>
</dbReference>
<dbReference type="PROSITE" id="PS00737">
    <property type="entry name" value="THIOLASE_2"/>
    <property type="match status" value="1"/>
</dbReference>
<dbReference type="Proteomes" id="UP000186895">
    <property type="component" value="Unassembled WGS sequence"/>
</dbReference>
<evidence type="ECO:0000256" key="3">
    <source>
        <dbReference type="ARBA" id="ARBA00023315"/>
    </source>
</evidence>
<name>A0A1N6R3I2_9GAMM</name>
<keyword evidence="2 5" id="KW-0808">Transferase</keyword>
<keyword evidence="3 5" id="KW-0012">Acyltransferase</keyword>
<dbReference type="PIRSF" id="PIRSF000429">
    <property type="entry name" value="Ac-CoA_Ac_transf"/>
    <property type="match status" value="1"/>
</dbReference>
<dbReference type="InterPro" id="IPR002155">
    <property type="entry name" value="Thiolase"/>
</dbReference>
<dbReference type="SUPFAM" id="SSF53901">
    <property type="entry name" value="Thiolase-like"/>
    <property type="match status" value="2"/>
</dbReference>
<feature type="domain" description="Thiolase N-terminal" evidence="6">
    <location>
        <begin position="11"/>
        <end position="267"/>
    </location>
</feature>
<dbReference type="PANTHER" id="PTHR18919:SF107">
    <property type="entry name" value="ACETYL-COA ACETYLTRANSFERASE, CYTOSOLIC"/>
    <property type="match status" value="1"/>
</dbReference>
<evidence type="ECO:0000256" key="1">
    <source>
        <dbReference type="ARBA" id="ARBA00010982"/>
    </source>
</evidence>
<dbReference type="InterPro" id="IPR020610">
    <property type="entry name" value="Thiolase_AS"/>
</dbReference>
<dbReference type="InterPro" id="IPR020613">
    <property type="entry name" value="Thiolase_CS"/>
</dbReference>
<evidence type="ECO:0000313" key="9">
    <source>
        <dbReference type="Proteomes" id="UP000186895"/>
    </source>
</evidence>
<dbReference type="InterPro" id="IPR020616">
    <property type="entry name" value="Thiolase_N"/>
</dbReference>
<proteinExistence type="inferred from homology"/>
<feature type="active site" description="Acyl-thioester intermediate" evidence="4">
    <location>
        <position position="96"/>
    </location>
</feature>
<evidence type="ECO:0000256" key="2">
    <source>
        <dbReference type="ARBA" id="ARBA00022679"/>
    </source>
</evidence>
<feature type="active site" description="Proton acceptor" evidence="4">
    <location>
        <position position="385"/>
    </location>
</feature>
<dbReference type="NCBIfam" id="NF006552">
    <property type="entry name" value="PRK09051.1"/>
    <property type="match status" value="1"/>
</dbReference>
<organism evidence="8 9">
    <name type="scientific">Marinobacterium stanieri</name>
    <dbReference type="NCBI Taxonomy" id="49186"/>
    <lineage>
        <taxon>Bacteria</taxon>
        <taxon>Pseudomonadati</taxon>
        <taxon>Pseudomonadota</taxon>
        <taxon>Gammaproteobacteria</taxon>
        <taxon>Oceanospirillales</taxon>
        <taxon>Oceanospirillaceae</taxon>
        <taxon>Marinobacterium</taxon>
    </lineage>
</organism>
<dbReference type="FunFam" id="3.40.47.10:FF:000010">
    <property type="entry name" value="Acetyl-CoA acetyltransferase (Thiolase)"/>
    <property type="match status" value="1"/>
</dbReference>
<evidence type="ECO:0000313" key="8">
    <source>
        <dbReference type="EMBL" id="SIQ23461.1"/>
    </source>
</evidence>
<dbReference type="STRING" id="49186.SAMN05421647_10393"/>
<feature type="domain" description="Thiolase C-terminal" evidence="7">
    <location>
        <begin position="277"/>
        <end position="398"/>
    </location>
</feature>
<feature type="active site" description="Proton acceptor" evidence="4">
    <location>
        <position position="355"/>
    </location>
</feature>
<evidence type="ECO:0000259" key="7">
    <source>
        <dbReference type="Pfam" id="PF02803"/>
    </source>
</evidence>
<protein>
    <submittedName>
        <fullName evidence="8">Acetyl-CoA C-acetyltransferase</fullName>
    </submittedName>
</protein>
<dbReference type="AlphaFoldDB" id="A0A1N6R3I2"/>
<dbReference type="EMBL" id="FTMN01000003">
    <property type="protein sequence ID" value="SIQ23461.1"/>
    <property type="molecule type" value="Genomic_DNA"/>
</dbReference>
<dbReference type="GO" id="GO:0044281">
    <property type="term" value="P:small molecule metabolic process"/>
    <property type="evidence" value="ECO:0007669"/>
    <property type="project" value="UniProtKB-ARBA"/>
</dbReference>